<dbReference type="Gene3D" id="1.20.1280.50">
    <property type="match status" value="1"/>
</dbReference>
<feature type="domain" description="F-box" evidence="1">
    <location>
        <begin position="208"/>
        <end position="257"/>
    </location>
</feature>
<evidence type="ECO:0000313" key="3">
    <source>
        <dbReference type="EnsemblFungi" id="EJT80021"/>
    </source>
</evidence>
<gene>
    <name evidence="3" type="primary">20340485</name>
    <name evidence="2" type="ORF">GGTG_00027</name>
</gene>
<dbReference type="HOGENOM" id="CLU_374355_0_0_1"/>
<evidence type="ECO:0000313" key="4">
    <source>
        <dbReference type="Proteomes" id="UP000006039"/>
    </source>
</evidence>
<dbReference type="RefSeq" id="XP_009216030.1">
    <property type="nucleotide sequence ID" value="XM_009217766.1"/>
</dbReference>
<protein>
    <recommendedName>
        <fullName evidence="1">F-box domain-containing protein</fullName>
    </recommendedName>
</protein>
<proteinExistence type="predicted"/>
<organism evidence="2">
    <name type="scientific">Gaeumannomyces tritici (strain R3-111a-1)</name>
    <name type="common">Wheat and barley take-all root rot fungus</name>
    <name type="synonym">Gaeumannomyces graminis var. tritici</name>
    <dbReference type="NCBI Taxonomy" id="644352"/>
    <lineage>
        <taxon>Eukaryota</taxon>
        <taxon>Fungi</taxon>
        <taxon>Dikarya</taxon>
        <taxon>Ascomycota</taxon>
        <taxon>Pezizomycotina</taxon>
        <taxon>Sordariomycetes</taxon>
        <taxon>Sordariomycetidae</taxon>
        <taxon>Magnaporthales</taxon>
        <taxon>Magnaporthaceae</taxon>
        <taxon>Gaeumannomyces</taxon>
    </lineage>
</organism>
<dbReference type="STRING" id="644352.J3NFI1"/>
<dbReference type="GeneID" id="20340485"/>
<reference evidence="3" key="4">
    <citation type="journal article" date="2015" name="G3 (Bethesda)">
        <title>Genome sequences of three phytopathogenic species of the Magnaporthaceae family of fungi.</title>
        <authorList>
            <person name="Okagaki L.H."/>
            <person name="Nunes C.C."/>
            <person name="Sailsbery J."/>
            <person name="Clay B."/>
            <person name="Brown D."/>
            <person name="John T."/>
            <person name="Oh Y."/>
            <person name="Young N."/>
            <person name="Fitzgerald M."/>
            <person name="Haas B.J."/>
            <person name="Zeng Q."/>
            <person name="Young S."/>
            <person name="Adiconis X."/>
            <person name="Fan L."/>
            <person name="Levin J.Z."/>
            <person name="Mitchell T.K."/>
            <person name="Okubara P.A."/>
            <person name="Farman M.L."/>
            <person name="Kohn L.M."/>
            <person name="Birren B."/>
            <person name="Ma L.-J."/>
            <person name="Dean R.A."/>
        </authorList>
    </citation>
    <scope>NUCLEOTIDE SEQUENCE</scope>
    <source>
        <strain evidence="3">R3-111a-1</strain>
    </source>
</reference>
<dbReference type="InterPro" id="IPR036047">
    <property type="entry name" value="F-box-like_dom_sf"/>
</dbReference>
<dbReference type="Pfam" id="PF12937">
    <property type="entry name" value="F-box-like"/>
    <property type="match status" value="1"/>
</dbReference>
<dbReference type="AlphaFoldDB" id="J3NFI1"/>
<dbReference type="InterPro" id="IPR001810">
    <property type="entry name" value="F-box_dom"/>
</dbReference>
<dbReference type="Proteomes" id="UP000006039">
    <property type="component" value="Unassembled WGS sequence"/>
</dbReference>
<evidence type="ECO:0000313" key="2">
    <source>
        <dbReference type="EMBL" id="EJT80021.1"/>
    </source>
</evidence>
<dbReference type="EnsemblFungi" id="EJT80021">
    <property type="protein sequence ID" value="EJT80021"/>
    <property type="gene ID" value="GGTG_00027"/>
</dbReference>
<sequence length="673" mass="74963">MSAVPTTEQYIERARQYYADGNAVKALNYFEKACLSCPCNKKARDRRRAYMIECTKAGSAPDALEPSVDRRPCTCLDVEERITGGLRGFASAARIAARPCTCGADLQPCSRDLHVSALDGAAAAFEASRDYSRAYRTGLLLVRMASSKPQGYLRTAKVFPAAHPDSTDGDRIMRSIYRYALANVSAKNPDDSKRLAMISKLLGSFSRTDPVIRLPNEVTLMIFRELSLKSRLNCLQVSKAWASFTTSGAARIMWQELDFIPKKAPSMSTLGKLFRYSDSLVDGRRAPTTKRVRIRNWEAFVLNHQKLVMLTSLPRLEHLECLHPKAISSLTLPVFPRSPPNASLTTLILDCCHQGVDLAVLEPLFPRLEHLEITRAATGDVFWPCRLENLKFLRFSMSNRRPFFAREIGNSLPNLEQLYLDRLVLSTLPDLVETGHPLPKLKCLFIGKDISLAPVSPDLRVLPPLPDSLRVLHLETQDYEIFKELLQCPEPLTRPNFAQLEHFAFPANSYNVDEALELLLPSLKAGSLRTLGLGMPFSDPTAPGLSEQDSAARIQRFVADPALLSSVTTVGMSGFRFASASYRASLSAEPFAAWVKNFPNARVVHAYPEPFENAGEVVPALVKAVDGVRVIYQNCLRGELRSRVLPWAAKKGVQIVDTRNPWVPARFPYVWAN</sequence>
<dbReference type="SUPFAM" id="SSF52058">
    <property type="entry name" value="L domain-like"/>
    <property type="match status" value="1"/>
</dbReference>
<dbReference type="VEuPathDB" id="FungiDB:GGTG_00027"/>
<reference evidence="4" key="1">
    <citation type="submission" date="2010-07" db="EMBL/GenBank/DDBJ databases">
        <title>The genome sequence of Gaeumannomyces graminis var. tritici strain R3-111a-1.</title>
        <authorList>
            <consortium name="The Broad Institute Genome Sequencing Platform"/>
            <person name="Ma L.-J."/>
            <person name="Dead R."/>
            <person name="Young S."/>
            <person name="Zeng Q."/>
            <person name="Koehrsen M."/>
            <person name="Alvarado L."/>
            <person name="Berlin A."/>
            <person name="Chapman S.B."/>
            <person name="Chen Z."/>
            <person name="Freedman E."/>
            <person name="Gellesch M."/>
            <person name="Goldberg J."/>
            <person name="Griggs A."/>
            <person name="Gujja S."/>
            <person name="Heilman E.R."/>
            <person name="Heiman D."/>
            <person name="Hepburn T."/>
            <person name="Howarth C."/>
            <person name="Jen D."/>
            <person name="Larson L."/>
            <person name="Mehta T."/>
            <person name="Neiman D."/>
            <person name="Pearson M."/>
            <person name="Roberts A."/>
            <person name="Saif S."/>
            <person name="Shea T."/>
            <person name="Shenoy N."/>
            <person name="Sisk P."/>
            <person name="Stolte C."/>
            <person name="Sykes S."/>
            <person name="Walk T."/>
            <person name="White J."/>
            <person name="Yandava C."/>
            <person name="Haas B."/>
            <person name="Nusbaum C."/>
            <person name="Birren B."/>
        </authorList>
    </citation>
    <scope>NUCLEOTIDE SEQUENCE [LARGE SCALE GENOMIC DNA]</scope>
    <source>
        <strain evidence="4">R3-111a-1</strain>
    </source>
</reference>
<dbReference type="eggNOG" id="ENOG502S69X">
    <property type="taxonomic scope" value="Eukaryota"/>
</dbReference>
<name>J3NFI1_GAET3</name>
<reference evidence="2" key="3">
    <citation type="submission" date="2010-09" db="EMBL/GenBank/DDBJ databases">
        <title>Annotation of Gaeumannomyces graminis var. tritici R3-111a-1.</title>
        <authorList>
            <consortium name="The Broad Institute Genome Sequencing Platform"/>
            <person name="Ma L.-J."/>
            <person name="Dead R."/>
            <person name="Young S.K."/>
            <person name="Zeng Q."/>
            <person name="Gargeya S."/>
            <person name="Fitzgerald M."/>
            <person name="Haas B."/>
            <person name="Abouelleil A."/>
            <person name="Alvarado L."/>
            <person name="Arachchi H.M."/>
            <person name="Berlin A."/>
            <person name="Brown A."/>
            <person name="Chapman S.B."/>
            <person name="Chen Z."/>
            <person name="Dunbar C."/>
            <person name="Freedman E."/>
            <person name="Gearin G."/>
            <person name="Gellesch M."/>
            <person name="Goldberg J."/>
            <person name="Griggs A."/>
            <person name="Gujja S."/>
            <person name="Heiman D."/>
            <person name="Howarth C."/>
            <person name="Larson L."/>
            <person name="Lui A."/>
            <person name="MacDonald P.J.P."/>
            <person name="Mehta T."/>
            <person name="Montmayeur A."/>
            <person name="Murphy C."/>
            <person name="Neiman D."/>
            <person name="Pearson M."/>
            <person name="Priest M."/>
            <person name="Roberts A."/>
            <person name="Saif S."/>
            <person name="Shea T."/>
            <person name="Shenoy N."/>
            <person name="Sisk P."/>
            <person name="Stolte C."/>
            <person name="Sykes S."/>
            <person name="Yandava C."/>
            <person name="Wortman J."/>
            <person name="Nusbaum C."/>
            <person name="Birren B."/>
        </authorList>
    </citation>
    <scope>NUCLEOTIDE SEQUENCE</scope>
    <source>
        <strain evidence="2">R3-111a-1</strain>
    </source>
</reference>
<dbReference type="OrthoDB" id="629492at2759"/>
<keyword evidence="4" id="KW-1185">Reference proteome</keyword>
<dbReference type="InterPro" id="IPR032675">
    <property type="entry name" value="LRR_dom_sf"/>
</dbReference>
<reference evidence="3" key="5">
    <citation type="submission" date="2018-04" db="UniProtKB">
        <authorList>
            <consortium name="EnsemblFungi"/>
        </authorList>
    </citation>
    <scope>IDENTIFICATION</scope>
    <source>
        <strain evidence="3">R3-111a-1</strain>
    </source>
</reference>
<dbReference type="Gene3D" id="3.80.10.10">
    <property type="entry name" value="Ribonuclease Inhibitor"/>
    <property type="match status" value="1"/>
</dbReference>
<dbReference type="SMART" id="SM00256">
    <property type="entry name" value="FBOX"/>
    <property type="match status" value="1"/>
</dbReference>
<dbReference type="PROSITE" id="PS50181">
    <property type="entry name" value="FBOX"/>
    <property type="match status" value="1"/>
</dbReference>
<evidence type="ECO:0000259" key="1">
    <source>
        <dbReference type="PROSITE" id="PS50181"/>
    </source>
</evidence>
<accession>J3NFI1</accession>
<dbReference type="SUPFAM" id="SSF81383">
    <property type="entry name" value="F-box domain"/>
    <property type="match status" value="1"/>
</dbReference>
<reference evidence="2" key="2">
    <citation type="submission" date="2010-07" db="EMBL/GenBank/DDBJ databases">
        <authorList>
            <consortium name="The Broad Institute Genome Sequencing Platform"/>
            <consortium name="Broad Institute Genome Sequencing Center for Infectious Disease"/>
            <person name="Ma L.-J."/>
            <person name="Dead R."/>
            <person name="Young S."/>
            <person name="Zeng Q."/>
            <person name="Koehrsen M."/>
            <person name="Alvarado L."/>
            <person name="Berlin A."/>
            <person name="Chapman S.B."/>
            <person name="Chen Z."/>
            <person name="Freedman E."/>
            <person name="Gellesch M."/>
            <person name="Goldberg J."/>
            <person name="Griggs A."/>
            <person name="Gujja S."/>
            <person name="Heilman E.R."/>
            <person name="Heiman D."/>
            <person name="Hepburn T."/>
            <person name="Howarth C."/>
            <person name="Jen D."/>
            <person name="Larson L."/>
            <person name="Mehta T."/>
            <person name="Neiman D."/>
            <person name="Pearson M."/>
            <person name="Roberts A."/>
            <person name="Saif S."/>
            <person name="Shea T."/>
            <person name="Shenoy N."/>
            <person name="Sisk P."/>
            <person name="Stolte C."/>
            <person name="Sykes S."/>
            <person name="Walk T."/>
            <person name="White J."/>
            <person name="Yandava C."/>
            <person name="Haas B."/>
            <person name="Nusbaum C."/>
            <person name="Birren B."/>
        </authorList>
    </citation>
    <scope>NUCLEOTIDE SEQUENCE</scope>
    <source>
        <strain evidence="2">R3-111a-1</strain>
    </source>
</reference>
<dbReference type="EMBL" id="GL385395">
    <property type="protein sequence ID" value="EJT80021.1"/>
    <property type="molecule type" value="Genomic_DNA"/>
</dbReference>